<keyword evidence="2" id="KW-1185">Reference proteome</keyword>
<dbReference type="InterPro" id="IPR022551">
    <property type="entry name" value="BrxC"/>
</dbReference>
<dbReference type="Proteomes" id="UP001254488">
    <property type="component" value="Unassembled WGS sequence"/>
</dbReference>
<dbReference type="EMBL" id="JAVRHZ010000001">
    <property type="protein sequence ID" value="MDT0554562.1"/>
    <property type="molecule type" value="Genomic_DNA"/>
</dbReference>
<evidence type="ECO:0000313" key="2">
    <source>
        <dbReference type="Proteomes" id="UP001254488"/>
    </source>
</evidence>
<comment type="caution">
    <text evidence="1">The sequence shown here is derived from an EMBL/GenBank/DDBJ whole genome shotgun (WGS) entry which is preliminary data.</text>
</comment>
<dbReference type="Gene3D" id="3.40.30.10">
    <property type="entry name" value="Glutaredoxin"/>
    <property type="match status" value="1"/>
</dbReference>
<dbReference type="NCBIfam" id="TIGR04019">
    <property type="entry name" value="B_thiol_YtxJ"/>
    <property type="match status" value="1"/>
</dbReference>
<reference evidence="1 2" key="1">
    <citation type="submission" date="2023-09" db="EMBL/GenBank/DDBJ databases">
        <authorList>
            <person name="Rey-Velasco X."/>
        </authorList>
    </citation>
    <scope>NUCLEOTIDE SEQUENCE [LARGE SCALE GENOMIC DNA]</scope>
    <source>
        <strain evidence="1 2">W242</strain>
    </source>
</reference>
<evidence type="ECO:0000313" key="1">
    <source>
        <dbReference type="EMBL" id="MDT0554562.1"/>
    </source>
</evidence>
<dbReference type="RefSeq" id="WP_311331523.1">
    <property type="nucleotide sequence ID" value="NZ_JAVRHZ010000001.1"/>
</dbReference>
<name>A0ABU2Y969_9FLAO</name>
<dbReference type="Pfam" id="PF11009">
    <property type="entry name" value="BrxC"/>
    <property type="match status" value="1"/>
</dbReference>
<sequence>MGLFGLFGNKDASEEKEKSAIAWKQLTTMEQLDEIVATSKSKPIAIFKHSTRCGISRMVLRNFENSFSISEEQLDLYYLDLLSYRDISDAVGHRFQVLHQSPQLLVIKNGTAVAHASHHSIQASELENFI</sequence>
<dbReference type="InterPro" id="IPR036249">
    <property type="entry name" value="Thioredoxin-like_sf"/>
</dbReference>
<dbReference type="SUPFAM" id="SSF52833">
    <property type="entry name" value="Thioredoxin-like"/>
    <property type="match status" value="1"/>
</dbReference>
<gene>
    <name evidence="1" type="primary">ytxJ</name>
    <name evidence="1" type="ORF">RM538_00995</name>
</gene>
<proteinExistence type="predicted"/>
<protein>
    <submittedName>
        <fullName evidence="1">Bacillithiol system redox-active protein YtxJ</fullName>
    </submittedName>
</protein>
<organism evidence="1 2">
    <name type="scientific">Patiriisocius hiemis</name>
    <dbReference type="NCBI Taxonomy" id="3075604"/>
    <lineage>
        <taxon>Bacteria</taxon>
        <taxon>Pseudomonadati</taxon>
        <taxon>Bacteroidota</taxon>
        <taxon>Flavobacteriia</taxon>
        <taxon>Flavobacteriales</taxon>
        <taxon>Flavobacteriaceae</taxon>
        <taxon>Patiriisocius</taxon>
    </lineage>
</organism>
<accession>A0ABU2Y969</accession>